<evidence type="ECO:0000313" key="1">
    <source>
        <dbReference type="EMBL" id="QDO88352.1"/>
    </source>
</evidence>
<dbReference type="AlphaFoldDB" id="A0A516GA42"/>
<name>A0A516GA42_9MICO</name>
<dbReference type="EMBL" id="CP041616">
    <property type="protein sequence ID" value="QDO88352.1"/>
    <property type="molecule type" value="Genomic_DNA"/>
</dbReference>
<dbReference type="Proteomes" id="UP000315395">
    <property type="component" value="Chromosome"/>
</dbReference>
<evidence type="ECO:0000313" key="2">
    <source>
        <dbReference type="Proteomes" id="UP000315395"/>
    </source>
</evidence>
<sequence length="83" mass="9118">MNDPRPDMTLDHYRDAVAICRATLRDDQPGLLAIVENADIAMTFQALVRLHLSGLLTQAGGHRDIVDGFLARFLAQATSLEDV</sequence>
<dbReference type="RefSeq" id="WP_143783030.1">
    <property type="nucleotide sequence ID" value="NZ_CP041616.1"/>
</dbReference>
<accession>A0A516GA42</accession>
<reference evidence="1 2" key="1">
    <citation type="submission" date="2019-07" db="EMBL/GenBank/DDBJ databases">
        <title>complete genome sequencing of Ornithinimicrobium sp. H23M54.</title>
        <authorList>
            <person name="Bae J.-W."/>
            <person name="Lee S.-Y."/>
        </authorList>
    </citation>
    <scope>NUCLEOTIDE SEQUENCE [LARGE SCALE GENOMIC DNA]</scope>
    <source>
        <strain evidence="1 2">H23M54</strain>
    </source>
</reference>
<gene>
    <name evidence="1" type="ORF">FNH13_08355</name>
</gene>
<keyword evidence="2" id="KW-1185">Reference proteome</keyword>
<organism evidence="1 2">
    <name type="scientific">Ornithinimicrobium ciconiae</name>
    <dbReference type="NCBI Taxonomy" id="2594265"/>
    <lineage>
        <taxon>Bacteria</taxon>
        <taxon>Bacillati</taxon>
        <taxon>Actinomycetota</taxon>
        <taxon>Actinomycetes</taxon>
        <taxon>Micrococcales</taxon>
        <taxon>Ornithinimicrobiaceae</taxon>
        <taxon>Ornithinimicrobium</taxon>
    </lineage>
</organism>
<dbReference type="KEGG" id="orz:FNH13_08355"/>
<protein>
    <submittedName>
        <fullName evidence="1">Uncharacterized protein</fullName>
    </submittedName>
</protein>
<proteinExistence type="predicted"/>